<dbReference type="PANTHER" id="PTHR42919:SF8">
    <property type="entry name" value="N-ALPHA-ACETYLTRANSFERASE 50"/>
    <property type="match status" value="1"/>
</dbReference>
<evidence type="ECO:0000256" key="4">
    <source>
        <dbReference type="SAM" id="Phobius"/>
    </source>
</evidence>
<dbReference type="InterPro" id="IPR016181">
    <property type="entry name" value="Acyl_CoA_acyltransferase"/>
</dbReference>
<keyword evidence="4" id="KW-0812">Transmembrane</keyword>
<dbReference type="GO" id="GO:0031415">
    <property type="term" value="C:NatA complex"/>
    <property type="evidence" value="ECO:0007669"/>
    <property type="project" value="TreeGrafter"/>
</dbReference>
<evidence type="ECO:0000256" key="3">
    <source>
        <dbReference type="SAM" id="MobiDB-lite"/>
    </source>
</evidence>
<sequence length="393" mass="42353">MSAVLSALPDLPKLVEPITVNGKRLRVAPRVNLGYITPNNLGTVKKLHNVLFPISYSSHFYDDLLDQSQHPEDYNKIVFYQDLPVGVIVCRLEEEGGEVPKTLSEAAGKGKAVEGQKEAKTDETKTYRLYVMTLGVLAPYRHQGLGSKLIHHVLTTAAESLSQPLPSTSSAAIPSKPSAPAPSAAKGKKAAPPPPQANGKKEAEKKDEKAEEKEPPKPRVSSVYLHVHVANEEGRKFWEKWGFEVKSASDSQVLLAARSIAVVGLGLNAGLMLSITLWSNLYEQGKAVMMKLQPTLTLLLAYASYAAARPVDYLPANTPILGVASALTISIVGFTGVVIMPLNRRMQKLEREASVASTAQADSLIGQWVRLHAVRIALGTTAFALAVSELALA</sequence>
<dbReference type="PROSITE" id="PS51186">
    <property type="entry name" value="GNAT"/>
    <property type="match status" value="1"/>
</dbReference>
<evidence type="ECO:0000256" key="2">
    <source>
        <dbReference type="ARBA" id="ARBA00023315"/>
    </source>
</evidence>
<dbReference type="STRING" id="5286.A0A0K3CGH0"/>
<keyword evidence="4" id="KW-1133">Transmembrane helix</keyword>
<evidence type="ECO:0000259" key="5">
    <source>
        <dbReference type="PROSITE" id="PS51186"/>
    </source>
</evidence>
<dbReference type="Pfam" id="PF08592">
    <property type="entry name" value="Anthrone_oxy"/>
    <property type="match status" value="1"/>
</dbReference>
<evidence type="ECO:0000313" key="7">
    <source>
        <dbReference type="Proteomes" id="UP000199069"/>
    </source>
</evidence>
<dbReference type="OMA" id="HVHVANE"/>
<dbReference type="AlphaFoldDB" id="A0A0K3CGH0"/>
<dbReference type="Pfam" id="PF00583">
    <property type="entry name" value="Acetyltransf_1"/>
    <property type="match status" value="1"/>
</dbReference>
<proteinExistence type="predicted"/>
<feature type="compositionally biased region" description="Basic and acidic residues" evidence="3">
    <location>
        <begin position="199"/>
        <end position="217"/>
    </location>
</feature>
<name>A0A0K3CGH0_RHOTO</name>
<reference evidence="6 7" key="1">
    <citation type="submission" date="2015-07" db="EMBL/GenBank/DDBJ databases">
        <authorList>
            <person name="Cajimat M.N.B."/>
            <person name="Milazzo M.L."/>
            <person name="Fulhorst C.F."/>
        </authorList>
    </citation>
    <scope>NUCLEOTIDE SEQUENCE [LARGE SCALE GENOMIC DNA]</scope>
    <source>
        <strain evidence="6">Single colony</strain>
    </source>
</reference>
<dbReference type="CDD" id="cd04301">
    <property type="entry name" value="NAT_SF"/>
    <property type="match status" value="1"/>
</dbReference>
<dbReference type="InterPro" id="IPR000182">
    <property type="entry name" value="GNAT_dom"/>
</dbReference>
<dbReference type="SUPFAM" id="SSF55729">
    <property type="entry name" value="Acyl-CoA N-acyltransferases (Nat)"/>
    <property type="match status" value="1"/>
</dbReference>
<feature type="transmembrane region" description="Helical" evidence="4">
    <location>
        <begin position="290"/>
        <end position="308"/>
    </location>
</feature>
<feature type="transmembrane region" description="Helical" evidence="4">
    <location>
        <begin position="255"/>
        <end position="278"/>
    </location>
</feature>
<protein>
    <recommendedName>
        <fullName evidence="5">N-acetyltransferase domain-containing protein</fullName>
    </recommendedName>
</protein>
<dbReference type="Gene3D" id="3.40.630.30">
    <property type="match status" value="1"/>
</dbReference>
<keyword evidence="2" id="KW-0012">Acyltransferase</keyword>
<dbReference type="PANTHER" id="PTHR42919">
    <property type="entry name" value="N-ALPHA-ACETYLTRANSFERASE"/>
    <property type="match status" value="1"/>
</dbReference>
<dbReference type="GO" id="GO:0016747">
    <property type="term" value="F:acyltransferase activity, transferring groups other than amino-acyl groups"/>
    <property type="evidence" value="ECO:0007669"/>
    <property type="project" value="InterPro"/>
</dbReference>
<evidence type="ECO:0000256" key="1">
    <source>
        <dbReference type="ARBA" id="ARBA00022679"/>
    </source>
</evidence>
<keyword evidence="1" id="KW-0808">Transferase</keyword>
<organism evidence="6 7">
    <name type="scientific">Rhodotorula toruloides</name>
    <name type="common">Yeast</name>
    <name type="synonym">Rhodosporidium toruloides</name>
    <dbReference type="NCBI Taxonomy" id="5286"/>
    <lineage>
        <taxon>Eukaryota</taxon>
        <taxon>Fungi</taxon>
        <taxon>Dikarya</taxon>
        <taxon>Basidiomycota</taxon>
        <taxon>Pucciniomycotina</taxon>
        <taxon>Microbotryomycetes</taxon>
        <taxon>Sporidiobolales</taxon>
        <taxon>Sporidiobolaceae</taxon>
        <taxon>Rhodotorula</taxon>
    </lineage>
</organism>
<feature type="transmembrane region" description="Helical" evidence="4">
    <location>
        <begin position="320"/>
        <end position="342"/>
    </location>
</feature>
<keyword evidence="4" id="KW-0472">Membrane</keyword>
<keyword evidence="7" id="KW-1185">Reference proteome</keyword>
<gene>
    <name evidence="6" type="primary">FGENESH: predicted gene_6.470</name>
    <name evidence="6" type="ORF">BN2166_0035480</name>
</gene>
<dbReference type="EMBL" id="CWKI01000006">
    <property type="protein sequence ID" value="CTR07687.1"/>
    <property type="molecule type" value="Genomic_DNA"/>
</dbReference>
<feature type="domain" description="N-acetyltransferase" evidence="5">
    <location>
        <begin position="31"/>
        <end position="261"/>
    </location>
</feature>
<dbReference type="Proteomes" id="UP000199069">
    <property type="component" value="Unassembled WGS sequence"/>
</dbReference>
<feature type="compositionally biased region" description="Low complexity" evidence="3">
    <location>
        <begin position="166"/>
        <end position="185"/>
    </location>
</feature>
<dbReference type="InterPro" id="IPR051556">
    <property type="entry name" value="N-term/lysine_N-AcTrnsfr"/>
</dbReference>
<feature type="region of interest" description="Disordered" evidence="3">
    <location>
        <begin position="164"/>
        <end position="219"/>
    </location>
</feature>
<evidence type="ECO:0000313" key="6">
    <source>
        <dbReference type="EMBL" id="CTR07687.1"/>
    </source>
</evidence>
<dbReference type="GO" id="GO:0007064">
    <property type="term" value="P:mitotic sister chromatid cohesion"/>
    <property type="evidence" value="ECO:0007669"/>
    <property type="project" value="TreeGrafter"/>
</dbReference>
<accession>A0A0K3CGH0</accession>
<dbReference type="InterPro" id="IPR013901">
    <property type="entry name" value="Anthrone_oxy"/>
</dbReference>